<dbReference type="PANTHER" id="PTHR11365">
    <property type="entry name" value="5-OXOPROLINASE RELATED"/>
    <property type="match status" value="1"/>
</dbReference>
<reference evidence="2" key="1">
    <citation type="submission" date="2018-05" db="EMBL/GenBank/DDBJ databases">
        <authorList>
            <person name="Lanie J.A."/>
            <person name="Ng W.-L."/>
            <person name="Kazmierczak K.M."/>
            <person name="Andrzejewski T.M."/>
            <person name="Davidsen T.M."/>
            <person name="Wayne K.J."/>
            <person name="Tettelin H."/>
            <person name="Glass J.I."/>
            <person name="Rusch D."/>
            <person name="Podicherti R."/>
            <person name="Tsui H.-C.T."/>
            <person name="Winkler M.E."/>
        </authorList>
    </citation>
    <scope>NUCLEOTIDE SEQUENCE</scope>
</reference>
<dbReference type="GO" id="GO:0017168">
    <property type="term" value="F:5-oxoprolinase (ATP-hydrolyzing) activity"/>
    <property type="evidence" value="ECO:0007669"/>
    <property type="project" value="TreeGrafter"/>
</dbReference>
<dbReference type="GO" id="GO:0005829">
    <property type="term" value="C:cytosol"/>
    <property type="evidence" value="ECO:0007669"/>
    <property type="project" value="TreeGrafter"/>
</dbReference>
<accession>A0A382BFC3</accession>
<dbReference type="PANTHER" id="PTHR11365:SF23">
    <property type="entry name" value="HYPOTHETICAL 5-OXOPROLINASE (EUROFUNG)-RELATED"/>
    <property type="match status" value="1"/>
</dbReference>
<dbReference type="InterPro" id="IPR003692">
    <property type="entry name" value="Hydantoinase_B"/>
</dbReference>
<dbReference type="InterPro" id="IPR045079">
    <property type="entry name" value="Oxoprolinase-like"/>
</dbReference>
<name>A0A382BFC3_9ZZZZ</name>
<dbReference type="AlphaFoldDB" id="A0A382BFC3"/>
<feature type="non-terminal residue" evidence="2">
    <location>
        <position position="446"/>
    </location>
</feature>
<dbReference type="Pfam" id="PF02538">
    <property type="entry name" value="Hydantoinase_B"/>
    <property type="match status" value="1"/>
</dbReference>
<evidence type="ECO:0000313" key="2">
    <source>
        <dbReference type="EMBL" id="SVB11877.1"/>
    </source>
</evidence>
<gene>
    <name evidence="2" type="ORF">METZ01_LOCUS164731</name>
</gene>
<feature type="domain" description="Hydantoinase B/oxoprolinase" evidence="1">
    <location>
        <begin position="4"/>
        <end position="446"/>
    </location>
</feature>
<dbReference type="EMBL" id="UINC01029336">
    <property type="protein sequence ID" value="SVB11877.1"/>
    <property type="molecule type" value="Genomic_DNA"/>
</dbReference>
<protein>
    <recommendedName>
        <fullName evidence="1">Hydantoinase B/oxoprolinase domain-containing protein</fullName>
    </recommendedName>
</protein>
<evidence type="ECO:0000259" key="1">
    <source>
        <dbReference type="Pfam" id="PF02538"/>
    </source>
</evidence>
<proteinExistence type="predicted"/>
<organism evidence="2">
    <name type="scientific">marine metagenome</name>
    <dbReference type="NCBI Taxonomy" id="408172"/>
    <lineage>
        <taxon>unclassified sequences</taxon>
        <taxon>metagenomes</taxon>
        <taxon>ecological metagenomes</taxon>
    </lineage>
</organism>
<sequence>MQLNPITFEVLRNALSAMCDEGSEMIARLAYAPTISEGHDHSCALLTAEGRLVAHGDRDQAPHIGSFEPSVRVVREWAEDKFEPGDVYIFNDPYSGGIHTNDVKLIRPIFHGGRVIAFNSSTGHWPDVGGALPGSFNPRATDCYSEGLRIPPMLLFSGDKLDRTVMTLIEYNMRTGRERIADIYAQHRAGLLIEERLCELYDRHGSEAIETLFIDVFDYTEEMFRKQVAELPDGEFEFEDFSDMDAMHPDTPRIRVHCRMRISGGQVTLDYRGSDTAPVGPFGFPRASLETAVYDGTLHCFPQLAPLNHGLARSVEILSTPGSCVHIQEPTPASGYASGAYEKVAAVTMACWANAFSTVNSRRMYAAGINLANLCIGGIHPKTGKQFVNYLWNEGGQGARSYKDGNPFQMMIFIGGATNQPIEILERLYPLLYTNCVGVVDSCGDG</sequence>
<dbReference type="GO" id="GO:0006749">
    <property type="term" value="P:glutathione metabolic process"/>
    <property type="evidence" value="ECO:0007669"/>
    <property type="project" value="TreeGrafter"/>
</dbReference>